<sequence length="325" mass="35897">MNINKVFPGGKIGVLFLGFLFIAVGCKQKSEENKTESTRETSQGELSKKLYESETFTKAGGFPSGIEGPAVDFNGVLYAVNYEKPGTVGRVDLDGQVTLFITLPDGSVGNGIRFNSKGKMLIADYTKHNILKVDMDTEQIDVFAHNDKMNQPNDIAITDNDILFASDPDWKNSKGQIWKIDRDGKFTLLEKDMGTANGIEVSPDNKTLYVNESVQRNVWAYDLSPQGEISNKRLLIKFEDFGMDGMRTDIQGNLYIARYGKGTVAKISPQGDILQEITLAGKSPSNIAFGGKDGKTVYVTLQDNGNIESFRVEDEGRAFNMLKSR</sequence>
<dbReference type="PANTHER" id="PTHR47572">
    <property type="entry name" value="LIPOPROTEIN-RELATED"/>
    <property type="match status" value="1"/>
</dbReference>
<dbReference type="Pfam" id="PF08450">
    <property type="entry name" value="SGL"/>
    <property type="match status" value="1"/>
</dbReference>
<dbReference type="EMBL" id="JAIRBC010000001">
    <property type="protein sequence ID" value="MCG2459323.1"/>
    <property type="molecule type" value="Genomic_DNA"/>
</dbReference>
<accession>A0AAE3EQV6</accession>
<organism evidence="2 3">
    <name type="scientific">Cerina litoralis</name>
    <dbReference type="NCBI Taxonomy" id="2874477"/>
    <lineage>
        <taxon>Bacteria</taxon>
        <taxon>Pseudomonadati</taxon>
        <taxon>Bacteroidota</taxon>
        <taxon>Flavobacteriia</taxon>
        <taxon>Flavobacteriales</taxon>
        <taxon>Flavobacteriaceae</taxon>
        <taxon>Cerina</taxon>
    </lineage>
</organism>
<evidence type="ECO:0000259" key="1">
    <source>
        <dbReference type="Pfam" id="PF08450"/>
    </source>
</evidence>
<dbReference type="AlphaFoldDB" id="A0AAE3EQV6"/>
<name>A0AAE3EQV6_9FLAO</name>
<evidence type="ECO:0000313" key="3">
    <source>
        <dbReference type="Proteomes" id="UP001200642"/>
    </source>
</evidence>
<comment type="caution">
    <text evidence="2">The sequence shown here is derived from an EMBL/GenBank/DDBJ whole genome shotgun (WGS) entry which is preliminary data.</text>
</comment>
<gene>
    <name evidence="2" type="ORF">K8352_01020</name>
</gene>
<dbReference type="RefSeq" id="WP_317900470.1">
    <property type="nucleotide sequence ID" value="NZ_JAIRBC010000001.1"/>
</dbReference>
<feature type="domain" description="SMP-30/Gluconolactonase/LRE-like region" evidence="1">
    <location>
        <begin position="67"/>
        <end position="300"/>
    </location>
</feature>
<dbReference type="InterPro" id="IPR013658">
    <property type="entry name" value="SGL"/>
</dbReference>
<dbReference type="InterPro" id="IPR011042">
    <property type="entry name" value="6-blade_b-propeller_TolB-like"/>
</dbReference>
<dbReference type="PROSITE" id="PS51257">
    <property type="entry name" value="PROKAR_LIPOPROTEIN"/>
    <property type="match status" value="1"/>
</dbReference>
<reference evidence="2" key="1">
    <citation type="submission" date="2023-02" db="EMBL/GenBank/DDBJ databases">
        <title>Genome of Flavobacteriaceae gen. nov. sp. strain F89.</title>
        <authorList>
            <person name="Wang Y."/>
        </authorList>
    </citation>
    <scope>NUCLEOTIDE SEQUENCE</scope>
    <source>
        <strain evidence="2">F89</strain>
    </source>
</reference>
<keyword evidence="3" id="KW-1185">Reference proteome</keyword>
<dbReference type="PANTHER" id="PTHR47572:SF5">
    <property type="entry name" value="BLR2277 PROTEIN"/>
    <property type="match status" value="1"/>
</dbReference>
<dbReference type="InterPro" id="IPR051262">
    <property type="entry name" value="SMP-30/CGR1_Lactonase"/>
</dbReference>
<proteinExistence type="predicted"/>
<protein>
    <submittedName>
        <fullName evidence="2">SMP-30/gluconolactonase/LRE family protein</fullName>
    </submittedName>
</protein>
<evidence type="ECO:0000313" key="2">
    <source>
        <dbReference type="EMBL" id="MCG2459323.1"/>
    </source>
</evidence>
<dbReference type="SUPFAM" id="SSF63829">
    <property type="entry name" value="Calcium-dependent phosphotriesterase"/>
    <property type="match status" value="1"/>
</dbReference>
<dbReference type="Proteomes" id="UP001200642">
    <property type="component" value="Unassembled WGS sequence"/>
</dbReference>
<dbReference type="Gene3D" id="2.120.10.30">
    <property type="entry name" value="TolB, C-terminal domain"/>
    <property type="match status" value="1"/>
</dbReference>